<keyword evidence="1" id="KW-1133">Transmembrane helix</keyword>
<reference evidence="2 3" key="1">
    <citation type="submission" date="2018-05" db="EMBL/GenBank/DDBJ databases">
        <title>Lujinxingia marina gen. nov. sp. nov., a new facultative anaerobic member of the class Deltaproteobacteria, and proposal of Lujinxingaceae fam. nov.</title>
        <authorList>
            <person name="Li C.-M."/>
        </authorList>
    </citation>
    <scope>NUCLEOTIDE SEQUENCE [LARGE SCALE GENOMIC DNA]</scope>
    <source>
        <strain evidence="2 3">B210</strain>
    </source>
</reference>
<dbReference type="Proteomes" id="UP000249169">
    <property type="component" value="Unassembled WGS sequence"/>
</dbReference>
<keyword evidence="1" id="KW-0812">Transmembrane</keyword>
<evidence type="ECO:0008006" key="4">
    <source>
        <dbReference type="Google" id="ProtNLM"/>
    </source>
</evidence>
<accession>A0A328CCI5</accession>
<sequence length="164" mass="18923">MEAFTIAISIATVFINITLLFVSYQRTSAATKQTDIMERSVLAEHRVKMLISLCSSCHRIFNQIQMESMSSIDEHGRKIRAESNKGLLELFVDLRVFQLISFDNTVKECANQTYIKLQKLWYATIGNDNERWKQLSDEASREIKSLSDLIEMEIKKIHDSEGQN</sequence>
<evidence type="ECO:0000256" key="1">
    <source>
        <dbReference type="SAM" id="Phobius"/>
    </source>
</evidence>
<dbReference type="EMBL" id="QHKO01000001">
    <property type="protein sequence ID" value="RAL25380.1"/>
    <property type="molecule type" value="Genomic_DNA"/>
</dbReference>
<name>A0A328CCI5_9DELT</name>
<dbReference type="AlphaFoldDB" id="A0A328CCI5"/>
<gene>
    <name evidence="2" type="ORF">DL240_03995</name>
</gene>
<comment type="caution">
    <text evidence="2">The sequence shown here is derived from an EMBL/GenBank/DDBJ whole genome shotgun (WGS) entry which is preliminary data.</text>
</comment>
<dbReference type="RefSeq" id="WP_111728552.1">
    <property type="nucleotide sequence ID" value="NZ_QHKO01000001.1"/>
</dbReference>
<keyword evidence="3" id="KW-1185">Reference proteome</keyword>
<keyword evidence="1" id="KW-0472">Membrane</keyword>
<evidence type="ECO:0000313" key="3">
    <source>
        <dbReference type="Proteomes" id="UP000249169"/>
    </source>
</evidence>
<organism evidence="2 3">
    <name type="scientific">Lujinxingia litoralis</name>
    <dbReference type="NCBI Taxonomy" id="2211119"/>
    <lineage>
        <taxon>Bacteria</taxon>
        <taxon>Deltaproteobacteria</taxon>
        <taxon>Bradymonadales</taxon>
        <taxon>Lujinxingiaceae</taxon>
        <taxon>Lujinxingia</taxon>
    </lineage>
</organism>
<evidence type="ECO:0000313" key="2">
    <source>
        <dbReference type="EMBL" id="RAL25380.1"/>
    </source>
</evidence>
<proteinExistence type="predicted"/>
<feature type="transmembrane region" description="Helical" evidence="1">
    <location>
        <begin position="6"/>
        <end position="24"/>
    </location>
</feature>
<protein>
    <recommendedName>
        <fullName evidence="4">DUF4760 domain-containing protein</fullName>
    </recommendedName>
</protein>